<protein>
    <submittedName>
        <fullName evidence="2">Uncharacterized protein</fullName>
    </submittedName>
</protein>
<keyword evidence="3" id="KW-1185">Reference proteome</keyword>
<organism evidence="2 3">
    <name type="scientific">Sphingobium phage Lacusarx</name>
    <dbReference type="NCBI Taxonomy" id="1980139"/>
    <lineage>
        <taxon>Viruses</taxon>
        <taxon>Duplodnaviria</taxon>
        <taxon>Heunggongvirae</taxon>
        <taxon>Uroviricota</taxon>
        <taxon>Caudoviricetes</taxon>
        <taxon>Lacusarxvirus</taxon>
        <taxon>Lacusarxvirus lacusarx</taxon>
    </lineage>
</organism>
<sequence length="122" mass="13212">MANDSAPKRAKPRAGAKTAPAAPSFTKDQVVIEDMEAPNRGAAVLAEEIWPFGLLKPSVIGENGKLTGPSFFIPDVDVGEKALSSARKRYKVDKIKFTSRKMVGKGPDGVECEGLRIWRMPD</sequence>
<evidence type="ECO:0000256" key="1">
    <source>
        <dbReference type="SAM" id="MobiDB-lite"/>
    </source>
</evidence>
<dbReference type="EMBL" id="KY629563">
    <property type="protein sequence ID" value="ARK07481.1"/>
    <property type="molecule type" value="Genomic_DNA"/>
</dbReference>
<accession>A0A1W6DX62</accession>
<evidence type="ECO:0000313" key="3">
    <source>
        <dbReference type="Proteomes" id="UP000223906"/>
    </source>
</evidence>
<reference evidence="2 3" key="1">
    <citation type="submission" date="2017-02" db="EMBL/GenBank/DDBJ databases">
        <title>The first characterized phage against a member of the ecologically important #sphingomonads reveals high dissimilarity against all other known phages.</title>
        <authorList>
            <person name="Nielsen T.K."/>
            <person name="Carstens A.B."/>
            <person name="Kot W."/>
            <person name="Lametsch R."/>
            <person name="Neve H."/>
            <person name="Hansen L.H."/>
        </authorList>
    </citation>
    <scope>NUCLEOTIDE SEQUENCE [LARGE SCALE GENOMIC DNA]</scope>
</reference>
<dbReference type="Proteomes" id="UP000223906">
    <property type="component" value="Segment"/>
</dbReference>
<name>A0A1W6DX62_9CAUD</name>
<gene>
    <name evidence="2" type="ORF">LAV_00081</name>
</gene>
<evidence type="ECO:0000313" key="2">
    <source>
        <dbReference type="EMBL" id="ARK07481.1"/>
    </source>
</evidence>
<proteinExistence type="predicted"/>
<feature type="region of interest" description="Disordered" evidence="1">
    <location>
        <begin position="1"/>
        <end position="25"/>
    </location>
</feature>